<evidence type="ECO:0000313" key="1">
    <source>
        <dbReference type="EMBL" id="GAA4386024.1"/>
    </source>
</evidence>
<evidence type="ECO:0000313" key="2">
    <source>
        <dbReference type="Proteomes" id="UP001500635"/>
    </source>
</evidence>
<comment type="caution">
    <text evidence="1">The sequence shown here is derived from an EMBL/GenBank/DDBJ whole genome shotgun (WGS) entry which is preliminary data.</text>
</comment>
<dbReference type="RefSeq" id="WP_344991382.1">
    <property type="nucleotide sequence ID" value="NZ_BAABFR010000008.1"/>
</dbReference>
<gene>
    <name evidence="1" type="ORF">GCM10023147_08700</name>
</gene>
<accession>A0ABP8J7B8</accession>
<protein>
    <recommendedName>
        <fullName evidence="3">Excreted virulence factor EspC, type VII ESX diderm</fullName>
    </recommendedName>
</protein>
<keyword evidence="2" id="KW-1185">Reference proteome</keyword>
<evidence type="ECO:0008006" key="3">
    <source>
        <dbReference type="Google" id="ProtNLM"/>
    </source>
</evidence>
<dbReference type="EMBL" id="BAABFR010000008">
    <property type="protein sequence ID" value="GAA4386024.1"/>
    <property type="molecule type" value="Genomic_DNA"/>
</dbReference>
<proteinExistence type="predicted"/>
<dbReference type="Proteomes" id="UP001500635">
    <property type="component" value="Unassembled WGS sequence"/>
</dbReference>
<sequence length="150" mass="14936">MSTDQPVTIRDRDGFQQTIAKMRQISQQLRATSPEAAIAAVRTAATSPDTGTIAPIYKGTVDAFGTAMGNAQTRVTQLCDSTDAVCAVLEGFLTGVTGSDTGTARTVSATGSGGTTAAASPLVGGQKPLIASTVPAGVLPAHTDGGGAVQ</sequence>
<name>A0ABP8J7B8_9ACTN</name>
<organism evidence="1 2">
    <name type="scientific">Tsukamurella soli</name>
    <dbReference type="NCBI Taxonomy" id="644556"/>
    <lineage>
        <taxon>Bacteria</taxon>
        <taxon>Bacillati</taxon>
        <taxon>Actinomycetota</taxon>
        <taxon>Actinomycetes</taxon>
        <taxon>Mycobacteriales</taxon>
        <taxon>Tsukamurellaceae</taxon>
        <taxon>Tsukamurella</taxon>
    </lineage>
</organism>
<reference evidence="2" key="1">
    <citation type="journal article" date="2019" name="Int. J. Syst. Evol. Microbiol.">
        <title>The Global Catalogue of Microorganisms (GCM) 10K type strain sequencing project: providing services to taxonomists for standard genome sequencing and annotation.</title>
        <authorList>
            <consortium name="The Broad Institute Genomics Platform"/>
            <consortium name="The Broad Institute Genome Sequencing Center for Infectious Disease"/>
            <person name="Wu L."/>
            <person name="Ma J."/>
        </authorList>
    </citation>
    <scope>NUCLEOTIDE SEQUENCE [LARGE SCALE GENOMIC DNA]</scope>
    <source>
        <strain evidence="2">JCM 17688</strain>
    </source>
</reference>